<dbReference type="Gene3D" id="2.60.40.3960">
    <property type="entry name" value="Velvet domain"/>
    <property type="match status" value="1"/>
</dbReference>
<evidence type="ECO:0000259" key="7">
    <source>
        <dbReference type="PROSITE" id="PS51821"/>
    </source>
</evidence>
<dbReference type="GO" id="GO:0005634">
    <property type="term" value="C:nucleus"/>
    <property type="evidence" value="ECO:0007669"/>
    <property type="project" value="UniProtKB-SubCell"/>
</dbReference>
<accession>A0A6A6HGY2</accession>
<feature type="region of interest" description="Disordered" evidence="6">
    <location>
        <begin position="259"/>
        <end position="304"/>
    </location>
</feature>
<evidence type="ECO:0000256" key="3">
    <source>
        <dbReference type="ARBA" id="ARBA00023015"/>
    </source>
</evidence>
<keyword evidence="9" id="KW-1185">Reference proteome</keyword>
<evidence type="ECO:0000256" key="4">
    <source>
        <dbReference type="ARBA" id="ARBA00023163"/>
    </source>
</evidence>
<evidence type="ECO:0000256" key="2">
    <source>
        <dbReference type="ARBA" id="ARBA00022969"/>
    </source>
</evidence>
<evidence type="ECO:0000256" key="1">
    <source>
        <dbReference type="ARBA" id="ARBA00004123"/>
    </source>
</evidence>
<keyword evidence="2" id="KW-0749">Sporulation</keyword>
<dbReference type="PANTHER" id="PTHR33572">
    <property type="entry name" value="SPORE DEVELOPMENT REGULATOR VOSA"/>
    <property type="match status" value="1"/>
</dbReference>
<feature type="compositionally biased region" description="Polar residues" evidence="6">
    <location>
        <begin position="282"/>
        <end position="298"/>
    </location>
</feature>
<feature type="compositionally biased region" description="Basic and acidic residues" evidence="6">
    <location>
        <begin position="1"/>
        <end position="17"/>
    </location>
</feature>
<dbReference type="PROSITE" id="PS51821">
    <property type="entry name" value="VELVET"/>
    <property type="match status" value="1"/>
</dbReference>
<feature type="compositionally biased region" description="Polar residues" evidence="6">
    <location>
        <begin position="317"/>
        <end position="329"/>
    </location>
</feature>
<evidence type="ECO:0000256" key="5">
    <source>
        <dbReference type="ARBA" id="ARBA00023242"/>
    </source>
</evidence>
<gene>
    <name evidence="8" type="ORF">EV356DRAFT_511918</name>
</gene>
<organism evidence="8 9">
    <name type="scientific">Viridothelium virens</name>
    <name type="common">Speckled blister lichen</name>
    <name type="synonym">Trypethelium virens</name>
    <dbReference type="NCBI Taxonomy" id="1048519"/>
    <lineage>
        <taxon>Eukaryota</taxon>
        <taxon>Fungi</taxon>
        <taxon>Dikarya</taxon>
        <taxon>Ascomycota</taxon>
        <taxon>Pezizomycotina</taxon>
        <taxon>Dothideomycetes</taxon>
        <taxon>Dothideomycetes incertae sedis</taxon>
        <taxon>Trypetheliales</taxon>
        <taxon>Trypetheliaceae</taxon>
        <taxon>Viridothelium</taxon>
    </lineage>
</organism>
<reference evidence="8" key="1">
    <citation type="journal article" date="2020" name="Stud. Mycol.">
        <title>101 Dothideomycetes genomes: a test case for predicting lifestyles and emergence of pathogens.</title>
        <authorList>
            <person name="Haridas S."/>
            <person name="Albert R."/>
            <person name="Binder M."/>
            <person name="Bloem J."/>
            <person name="Labutti K."/>
            <person name="Salamov A."/>
            <person name="Andreopoulos B."/>
            <person name="Baker S."/>
            <person name="Barry K."/>
            <person name="Bills G."/>
            <person name="Bluhm B."/>
            <person name="Cannon C."/>
            <person name="Castanera R."/>
            <person name="Culley D."/>
            <person name="Daum C."/>
            <person name="Ezra D."/>
            <person name="Gonzalez J."/>
            <person name="Henrissat B."/>
            <person name="Kuo A."/>
            <person name="Liang C."/>
            <person name="Lipzen A."/>
            <person name="Lutzoni F."/>
            <person name="Magnuson J."/>
            <person name="Mondo S."/>
            <person name="Nolan M."/>
            <person name="Ohm R."/>
            <person name="Pangilinan J."/>
            <person name="Park H.-J."/>
            <person name="Ramirez L."/>
            <person name="Alfaro M."/>
            <person name="Sun H."/>
            <person name="Tritt A."/>
            <person name="Yoshinaga Y."/>
            <person name="Zwiers L.-H."/>
            <person name="Turgeon B."/>
            <person name="Goodwin S."/>
            <person name="Spatafora J."/>
            <person name="Crous P."/>
            <person name="Grigoriev I."/>
        </authorList>
    </citation>
    <scope>NUCLEOTIDE SEQUENCE</scope>
    <source>
        <strain evidence="8">Tuck. ex Michener</strain>
    </source>
</reference>
<evidence type="ECO:0000256" key="6">
    <source>
        <dbReference type="SAM" id="MobiDB-lite"/>
    </source>
</evidence>
<protein>
    <recommendedName>
        <fullName evidence="7">Velvet domain-containing protein</fullName>
    </recommendedName>
</protein>
<feature type="compositionally biased region" description="Polar residues" evidence="6">
    <location>
        <begin position="181"/>
        <end position="202"/>
    </location>
</feature>
<name>A0A6A6HGY2_VIRVR</name>
<dbReference type="InterPro" id="IPR021740">
    <property type="entry name" value="Velvet"/>
</dbReference>
<dbReference type="Proteomes" id="UP000800092">
    <property type="component" value="Unassembled WGS sequence"/>
</dbReference>
<dbReference type="GO" id="GO:0030435">
    <property type="term" value="P:sporulation resulting in formation of a cellular spore"/>
    <property type="evidence" value="ECO:0007669"/>
    <property type="project" value="UniProtKB-KW"/>
</dbReference>
<keyword evidence="4" id="KW-0804">Transcription</keyword>
<dbReference type="AlphaFoldDB" id="A0A6A6HGY2"/>
<dbReference type="PANTHER" id="PTHR33572:SF18">
    <property type="entry name" value="SPORE DEVELOPMENT REGULATOR VOSA"/>
    <property type="match status" value="1"/>
</dbReference>
<sequence length="357" mass="39835">MRSTRSGDYELRIRQQPREALVAQDGKGKARKPVDPPPIIQVSVREDADPGHLWVHGKPPDPAESQRPSTTLAGSLVSSLHRLKDIDNRDGGFFVFGDLSVKIVGEHRLHFSLFEMRKLQGQVVYLTSITSDLFTVSPHKDWKGLDESTVLSRAFSDQGVRLRLRKEPRGLMAGSKRSLHQFGSTTSGDTPAPTTSLAQQPSLAYGYGGSGSQWAELPNKRQRHNEQSSYDFTRDPYRQLPGFDNRGVMYQNRQGAAYGDISHSRQSSQGQYPYPTPPQGSDMSSYYQGQSYTPSQSRMGLPYRTPEMMGHLTLDQATTSPTPGQMPSNRDNEFRGARTTEQAEDFGDPAIWARSWA</sequence>
<comment type="subcellular location">
    <subcellularLocation>
        <location evidence="1">Nucleus</location>
    </subcellularLocation>
</comment>
<proteinExistence type="predicted"/>
<keyword evidence="3" id="KW-0805">Transcription regulation</keyword>
<dbReference type="Pfam" id="PF11754">
    <property type="entry name" value="Velvet"/>
    <property type="match status" value="2"/>
</dbReference>
<feature type="region of interest" description="Disordered" evidence="6">
    <location>
        <begin position="50"/>
        <end position="69"/>
    </location>
</feature>
<evidence type="ECO:0000313" key="9">
    <source>
        <dbReference type="Proteomes" id="UP000800092"/>
    </source>
</evidence>
<dbReference type="OrthoDB" id="5599552at2759"/>
<dbReference type="InterPro" id="IPR038491">
    <property type="entry name" value="Velvet_dom_sf"/>
</dbReference>
<evidence type="ECO:0000313" key="8">
    <source>
        <dbReference type="EMBL" id="KAF2237201.1"/>
    </source>
</evidence>
<keyword evidence="5" id="KW-0539">Nucleus</keyword>
<feature type="region of interest" description="Disordered" evidence="6">
    <location>
        <begin position="172"/>
        <end position="245"/>
    </location>
</feature>
<feature type="domain" description="Velvet" evidence="7">
    <location>
        <begin position="4"/>
        <end position="165"/>
    </location>
</feature>
<feature type="region of interest" description="Disordered" evidence="6">
    <location>
        <begin position="1"/>
        <end position="38"/>
    </location>
</feature>
<feature type="region of interest" description="Disordered" evidence="6">
    <location>
        <begin position="317"/>
        <end position="357"/>
    </location>
</feature>
<dbReference type="EMBL" id="ML991781">
    <property type="protein sequence ID" value="KAF2237201.1"/>
    <property type="molecule type" value="Genomic_DNA"/>
</dbReference>
<dbReference type="InterPro" id="IPR037525">
    <property type="entry name" value="Velvet_dom"/>
</dbReference>